<gene>
    <name evidence="7" type="primary">TOM1</name>
</gene>
<dbReference type="GO" id="GO:0043130">
    <property type="term" value="F:ubiquitin binding"/>
    <property type="evidence" value="ECO:0007669"/>
    <property type="project" value="InterPro"/>
</dbReference>
<keyword evidence="3 4" id="KW-0653">Protein transport</keyword>
<name>A0A8C8JSY7_ONCTS</name>
<dbReference type="GO" id="GO:0035091">
    <property type="term" value="F:phosphatidylinositol binding"/>
    <property type="evidence" value="ECO:0007669"/>
    <property type="project" value="InterPro"/>
</dbReference>
<dbReference type="Gene3D" id="1.20.58.160">
    <property type="match status" value="1"/>
</dbReference>
<dbReference type="InterPro" id="IPR014645">
    <property type="entry name" value="TOM1"/>
</dbReference>
<dbReference type="Proteomes" id="UP000694402">
    <property type="component" value="Unassembled WGS sequence"/>
</dbReference>
<dbReference type="PANTHER" id="PTHR13856">
    <property type="entry name" value="VHS DOMAIN CONTAINING PROTEIN FAMILY"/>
    <property type="match status" value="1"/>
</dbReference>
<sequence length="417" mass="47218">MVFSFSLCCLPNKHQVTIFQEYSEYATSSSLQSEDWALNMDICDIINETEEGPRDAYKAIKKRIVGNKNFREVMLALTVLEACVKNCGHRFHVLVSTREFVEGVLVRSILPKNNPPLVLHDRVLSLIQAWADAFRSSPALTGVVYVYEDLRRKGLEFPMTELDGYSPIHTPNRVKKLKTDLGVVRGNLTVMSDMMSQLDPATAKHSDTELLQELYAACKDMQDKIMELVPRLSEEKLTEELLVANDEINATFTRYQRFQRQRATQQSPTYVNLIDLSAAIKPVVTAPTHSHLSRSTVDTVSSQMTGLSMREFDEFAQNRSISQTQLRPSERNEGVADSLAQAQNTRLQNTGTIPVSQTSVMDDIEKWLDVNEEDDMADSEGVTSEEFDRFLAERVRAAERLPSLKAFSRDDNNHSEK</sequence>
<keyword evidence="2 4" id="KW-0813">Transport</keyword>
<dbReference type="SUPFAM" id="SSF89009">
    <property type="entry name" value="GAT-like domain"/>
    <property type="match status" value="1"/>
</dbReference>
<dbReference type="InterPro" id="IPR002014">
    <property type="entry name" value="VHS_dom"/>
</dbReference>
<feature type="domain" description="GAT" evidence="6">
    <location>
        <begin position="172"/>
        <end position="260"/>
    </location>
</feature>
<dbReference type="InterPro" id="IPR008942">
    <property type="entry name" value="ENTH_VHS"/>
</dbReference>
<evidence type="ECO:0000256" key="4">
    <source>
        <dbReference type="PIRNR" id="PIRNR036948"/>
    </source>
</evidence>
<dbReference type="Pfam" id="PF00790">
    <property type="entry name" value="VHS"/>
    <property type="match status" value="1"/>
</dbReference>
<evidence type="ECO:0000259" key="6">
    <source>
        <dbReference type="PROSITE" id="PS50909"/>
    </source>
</evidence>
<dbReference type="Gene3D" id="1.25.40.90">
    <property type="match status" value="1"/>
</dbReference>
<dbReference type="SMART" id="SM00288">
    <property type="entry name" value="VHS"/>
    <property type="match status" value="1"/>
</dbReference>
<dbReference type="SUPFAM" id="SSF48464">
    <property type="entry name" value="ENTH/VHS domain"/>
    <property type="match status" value="1"/>
</dbReference>
<dbReference type="AlphaFoldDB" id="A0A8C8JSY7"/>
<dbReference type="GO" id="GO:0016020">
    <property type="term" value="C:membrane"/>
    <property type="evidence" value="ECO:0007669"/>
    <property type="project" value="TreeGrafter"/>
</dbReference>
<dbReference type="InterPro" id="IPR004152">
    <property type="entry name" value="GAT_dom"/>
</dbReference>
<reference evidence="7" key="2">
    <citation type="submission" date="2025-09" db="UniProtKB">
        <authorList>
            <consortium name="Ensembl"/>
        </authorList>
    </citation>
    <scope>IDENTIFICATION</scope>
</reference>
<accession>A0A8C8JSY7</accession>
<dbReference type="GO" id="GO:0005768">
    <property type="term" value="C:endosome"/>
    <property type="evidence" value="ECO:0007669"/>
    <property type="project" value="TreeGrafter"/>
</dbReference>
<dbReference type="Pfam" id="PF03127">
    <property type="entry name" value="GAT"/>
    <property type="match status" value="1"/>
</dbReference>
<dbReference type="Ensembl" id="ENSOTST00005106592.2">
    <property type="protein sequence ID" value="ENSOTSP00005098508.2"/>
    <property type="gene ID" value="ENSOTSG00005066752.1"/>
</dbReference>
<proteinExistence type="inferred from homology"/>
<evidence type="ECO:0008006" key="9">
    <source>
        <dbReference type="Google" id="ProtNLM"/>
    </source>
</evidence>
<evidence type="ECO:0000256" key="2">
    <source>
        <dbReference type="ARBA" id="ARBA00022448"/>
    </source>
</evidence>
<comment type="similarity">
    <text evidence="1 4">Belongs to the TOM1 family.</text>
</comment>
<dbReference type="PROSITE" id="PS50179">
    <property type="entry name" value="VHS"/>
    <property type="match status" value="1"/>
</dbReference>
<evidence type="ECO:0000256" key="3">
    <source>
        <dbReference type="ARBA" id="ARBA00022927"/>
    </source>
</evidence>
<dbReference type="GO" id="GO:0015031">
    <property type="term" value="P:protein transport"/>
    <property type="evidence" value="ECO:0007669"/>
    <property type="project" value="UniProtKB-UniRule"/>
</dbReference>
<dbReference type="PROSITE" id="PS50909">
    <property type="entry name" value="GAT"/>
    <property type="match status" value="1"/>
</dbReference>
<dbReference type="GO" id="GO:0030276">
    <property type="term" value="F:clathrin binding"/>
    <property type="evidence" value="ECO:0007669"/>
    <property type="project" value="TreeGrafter"/>
</dbReference>
<evidence type="ECO:0000259" key="5">
    <source>
        <dbReference type="PROSITE" id="PS50179"/>
    </source>
</evidence>
<organism evidence="7 8">
    <name type="scientific">Oncorhynchus tshawytscha</name>
    <name type="common">Chinook salmon</name>
    <name type="synonym">Salmo tshawytscha</name>
    <dbReference type="NCBI Taxonomy" id="74940"/>
    <lineage>
        <taxon>Eukaryota</taxon>
        <taxon>Metazoa</taxon>
        <taxon>Chordata</taxon>
        <taxon>Craniata</taxon>
        <taxon>Vertebrata</taxon>
        <taxon>Euteleostomi</taxon>
        <taxon>Actinopterygii</taxon>
        <taxon>Neopterygii</taxon>
        <taxon>Teleostei</taxon>
        <taxon>Protacanthopterygii</taxon>
        <taxon>Salmoniformes</taxon>
        <taxon>Salmonidae</taxon>
        <taxon>Salmoninae</taxon>
        <taxon>Oncorhynchus</taxon>
    </lineage>
</organism>
<evidence type="ECO:0000313" key="7">
    <source>
        <dbReference type="Ensembl" id="ENSOTSP00005098508.2"/>
    </source>
</evidence>
<dbReference type="InterPro" id="IPR038425">
    <property type="entry name" value="GAT_sf"/>
</dbReference>
<evidence type="ECO:0000256" key="1">
    <source>
        <dbReference type="ARBA" id="ARBA00007708"/>
    </source>
</evidence>
<protein>
    <recommendedName>
        <fullName evidence="9">Target of myb1 membrane trafficking protein</fullName>
    </recommendedName>
</protein>
<keyword evidence="8" id="KW-1185">Reference proteome</keyword>
<dbReference type="GeneTree" id="ENSGT00940000156865"/>
<evidence type="ECO:0000313" key="8">
    <source>
        <dbReference type="Proteomes" id="UP000694402"/>
    </source>
</evidence>
<dbReference type="PANTHER" id="PTHR13856:SF32">
    <property type="entry name" value="TARGET OF MYB1 MEMBRANE TRAFFICKING PROTEIN"/>
    <property type="match status" value="1"/>
</dbReference>
<dbReference type="FunFam" id="1.25.40.90:FF:000003">
    <property type="entry name" value="TOM1-like protein 2 isoform X1"/>
    <property type="match status" value="1"/>
</dbReference>
<dbReference type="GO" id="GO:0007165">
    <property type="term" value="P:signal transduction"/>
    <property type="evidence" value="ECO:0007669"/>
    <property type="project" value="TreeGrafter"/>
</dbReference>
<dbReference type="CDD" id="cd14233">
    <property type="entry name" value="GAT_TOM1_like"/>
    <property type="match status" value="1"/>
</dbReference>
<reference evidence="7" key="1">
    <citation type="submission" date="2025-08" db="UniProtKB">
        <authorList>
            <consortium name="Ensembl"/>
        </authorList>
    </citation>
    <scope>IDENTIFICATION</scope>
</reference>
<dbReference type="PIRSF" id="PIRSF036948">
    <property type="entry name" value="TOM1"/>
    <property type="match status" value="1"/>
</dbReference>
<feature type="domain" description="VHS" evidence="5">
    <location>
        <begin position="26"/>
        <end position="158"/>
    </location>
</feature>